<evidence type="ECO:0000313" key="1">
    <source>
        <dbReference type="EMBL" id="SVD20234.1"/>
    </source>
</evidence>
<name>A0A382TDN3_9ZZZZ</name>
<reference evidence="1" key="1">
    <citation type="submission" date="2018-05" db="EMBL/GenBank/DDBJ databases">
        <authorList>
            <person name="Lanie J.A."/>
            <person name="Ng W.-L."/>
            <person name="Kazmierczak K.M."/>
            <person name="Andrzejewski T.M."/>
            <person name="Davidsen T.M."/>
            <person name="Wayne K.J."/>
            <person name="Tettelin H."/>
            <person name="Glass J.I."/>
            <person name="Rusch D."/>
            <person name="Podicherti R."/>
            <person name="Tsui H.-C.T."/>
            <person name="Winkler M.E."/>
        </authorList>
    </citation>
    <scope>NUCLEOTIDE SEQUENCE</scope>
</reference>
<proteinExistence type="predicted"/>
<dbReference type="EMBL" id="UINC01135838">
    <property type="protein sequence ID" value="SVD20234.1"/>
    <property type="molecule type" value="Genomic_DNA"/>
</dbReference>
<gene>
    <name evidence="1" type="ORF">METZ01_LOCUS373088</name>
</gene>
<feature type="non-terminal residue" evidence="1">
    <location>
        <position position="22"/>
    </location>
</feature>
<protein>
    <submittedName>
        <fullName evidence="1">Uncharacterized protein</fullName>
    </submittedName>
</protein>
<sequence>MTEFFLQSDIDEIAERLDARQK</sequence>
<dbReference type="AlphaFoldDB" id="A0A382TDN3"/>
<accession>A0A382TDN3</accession>
<organism evidence="1">
    <name type="scientific">marine metagenome</name>
    <dbReference type="NCBI Taxonomy" id="408172"/>
    <lineage>
        <taxon>unclassified sequences</taxon>
        <taxon>metagenomes</taxon>
        <taxon>ecological metagenomes</taxon>
    </lineage>
</organism>